<feature type="region of interest" description="Disordered" evidence="1">
    <location>
        <begin position="1"/>
        <end position="30"/>
    </location>
</feature>
<keyword evidence="3" id="KW-1185">Reference proteome</keyword>
<accession>A0A3N4JCQ9</accession>
<sequence length="175" mass="20175">MERRKEGQSIEQDLSTKNQTNLPKTESHFNYHTKLNQLTPNERASPTCLPYVPKSAPKPQILCLLTYNKNETKQQDRTHPRTFPHSKSTVQHHGIYTYRPPMCRLVRVHSRQPTNQPTKPNHPTNKVYPGTPPELPGFFAQMYLTHRTVQTMGLADKGGIEGRKGRHRCTKKNII</sequence>
<evidence type="ECO:0000256" key="1">
    <source>
        <dbReference type="SAM" id="MobiDB-lite"/>
    </source>
</evidence>
<reference evidence="2 3" key="1">
    <citation type="journal article" date="2018" name="Nat. Ecol. Evol.">
        <title>Pezizomycetes genomes reveal the molecular basis of ectomycorrhizal truffle lifestyle.</title>
        <authorList>
            <person name="Murat C."/>
            <person name="Payen T."/>
            <person name="Noel B."/>
            <person name="Kuo A."/>
            <person name="Morin E."/>
            <person name="Chen J."/>
            <person name="Kohler A."/>
            <person name="Krizsan K."/>
            <person name="Balestrini R."/>
            <person name="Da Silva C."/>
            <person name="Montanini B."/>
            <person name="Hainaut M."/>
            <person name="Levati E."/>
            <person name="Barry K.W."/>
            <person name="Belfiori B."/>
            <person name="Cichocki N."/>
            <person name="Clum A."/>
            <person name="Dockter R.B."/>
            <person name="Fauchery L."/>
            <person name="Guy J."/>
            <person name="Iotti M."/>
            <person name="Le Tacon F."/>
            <person name="Lindquist E.A."/>
            <person name="Lipzen A."/>
            <person name="Malagnac F."/>
            <person name="Mello A."/>
            <person name="Molinier V."/>
            <person name="Miyauchi S."/>
            <person name="Poulain J."/>
            <person name="Riccioni C."/>
            <person name="Rubini A."/>
            <person name="Sitrit Y."/>
            <person name="Splivallo R."/>
            <person name="Traeger S."/>
            <person name="Wang M."/>
            <person name="Zifcakova L."/>
            <person name="Wipf D."/>
            <person name="Zambonelli A."/>
            <person name="Paolocci F."/>
            <person name="Nowrousian M."/>
            <person name="Ottonello S."/>
            <person name="Baldrian P."/>
            <person name="Spatafora J.W."/>
            <person name="Henrissat B."/>
            <person name="Nagy L.G."/>
            <person name="Aury J.M."/>
            <person name="Wincker P."/>
            <person name="Grigoriev I.V."/>
            <person name="Bonfante P."/>
            <person name="Martin F.M."/>
        </authorList>
    </citation>
    <scope>NUCLEOTIDE SEQUENCE [LARGE SCALE GENOMIC DNA]</scope>
    <source>
        <strain evidence="2 3">120613-1</strain>
    </source>
</reference>
<evidence type="ECO:0000313" key="3">
    <source>
        <dbReference type="Proteomes" id="UP000276215"/>
    </source>
</evidence>
<dbReference type="AlphaFoldDB" id="A0A3N4JCQ9"/>
<evidence type="ECO:0000313" key="2">
    <source>
        <dbReference type="EMBL" id="RPA96053.1"/>
    </source>
</evidence>
<proteinExistence type="predicted"/>
<dbReference type="EMBL" id="ML120418">
    <property type="protein sequence ID" value="RPA96053.1"/>
    <property type="molecule type" value="Genomic_DNA"/>
</dbReference>
<name>A0A3N4JCQ9_9PEZI</name>
<dbReference type="Proteomes" id="UP000276215">
    <property type="component" value="Unassembled WGS sequence"/>
</dbReference>
<gene>
    <name evidence="2" type="ORF">L873DRAFT_1260073</name>
</gene>
<organism evidence="2 3">
    <name type="scientific">Choiromyces venosus 120613-1</name>
    <dbReference type="NCBI Taxonomy" id="1336337"/>
    <lineage>
        <taxon>Eukaryota</taxon>
        <taxon>Fungi</taxon>
        <taxon>Dikarya</taxon>
        <taxon>Ascomycota</taxon>
        <taxon>Pezizomycotina</taxon>
        <taxon>Pezizomycetes</taxon>
        <taxon>Pezizales</taxon>
        <taxon>Tuberaceae</taxon>
        <taxon>Choiromyces</taxon>
    </lineage>
</organism>
<feature type="compositionally biased region" description="Polar residues" evidence="1">
    <location>
        <begin position="9"/>
        <end position="30"/>
    </location>
</feature>
<protein>
    <submittedName>
        <fullName evidence="2">Uncharacterized protein</fullName>
    </submittedName>
</protein>